<dbReference type="Proteomes" id="UP000248553">
    <property type="component" value="Unassembled WGS sequence"/>
</dbReference>
<feature type="signal peptide" evidence="1">
    <location>
        <begin position="1"/>
        <end position="27"/>
    </location>
</feature>
<dbReference type="InterPro" id="IPR032274">
    <property type="entry name" value="DUF4835"/>
</dbReference>
<dbReference type="Pfam" id="PF16119">
    <property type="entry name" value="DUF4835"/>
    <property type="match status" value="1"/>
</dbReference>
<dbReference type="AlphaFoldDB" id="A0A328BEI2"/>
<organism evidence="2 3">
    <name type="scientific">Hymenobacter edaphi</name>
    <dbReference type="NCBI Taxonomy" id="2211146"/>
    <lineage>
        <taxon>Bacteria</taxon>
        <taxon>Pseudomonadati</taxon>
        <taxon>Bacteroidota</taxon>
        <taxon>Cytophagia</taxon>
        <taxon>Cytophagales</taxon>
        <taxon>Hymenobacteraceae</taxon>
        <taxon>Hymenobacter</taxon>
    </lineage>
</organism>
<dbReference type="RefSeq" id="WP_111478740.1">
    <property type="nucleotide sequence ID" value="NZ_QHKM01000004.1"/>
</dbReference>
<accession>A0A328BEI2</accession>
<reference evidence="3" key="1">
    <citation type="submission" date="2018-05" db="EMBL/GenBank/DDBJ databases">
        <authorList>
            <person name="Nie L."/>
        </authorList>
    </citation>
    <scope>NUCLEOTIDE SEQUENCE [LARGE SCALE GENOMIC DNA]</scope>
    <source>
        <strain evidence="3">NL</strain>
    </source>
</reference>
<name>A0A328BEI2_9BACT</name>
<sequence>MVRNYSAFCLSLLLTALLVLPARRAAAQELLTEVTVKAENVTITDPQLLNSMKNDVTQFLNNRRWTNDVYKPEERIKCSVYIGITSIPSNGQYIATARVFSRRPVYGTSYETTLMSYAESWKFTYLPGQPLDFSENSYVNNLSSLLSFYALTIIGMDQDSFAPLGGSRTFDRARNILQTAASQNQDGDEGWKDNGKRDQRSRYWLLSGLQDPQLQSLRSASYSYYRQGLDIFIQKPEDARTSIFIALQGVKESAERRPGSTLIKAFFETKADEIANLYRSSTSPELKQSVVALLQEVDPTSSAKYQAILQPK</sequence>
<comment type="caution">
    <text evidence="2">The sequence shown here is derived from an EMBL/GenBank/DDBJ whole genome shotgun (WGS) entry which is preliminary data.</text>
</comment>
<evidence type="ECO:0008006" key="4">
    <source>
        <dbReference type="Google" id="ProtNLM"/>
    </source>
</evidence>
<evidence type="ECO:0000313" key="3">
    <source>
        <dbReference type="Proteomes" id="UP000248553"/>
    </source>
</evidence>
<protein>
    <recommendedName>
        <fullName evidence="4">DUF4835 domain-containing protein</fullName>
    </recommendedName>
</protein>
<evidence type="ECO:0000256" key="1">
    <source>
        <dbReference type="SAM" id="SignalP"/>
    </source>
</evidence>
<proteinExistence type="predicted"/>
<gene>
    <name evidence="2" type="ORF">DLM85_14020</name>
</gene>
<feature type="chain" id="PRO_5016441851" description="DUF4835 domain-containing protein" evidence="1">
    <location>
        <begin position="28"/>
        <end position="312"/>
    </location>
</feature>
<dbReference type="OrthoDB" id="9773381at2"/>
<keyword evidence="1" id="KW-0732">Signal</keyword>
<dbReference type="EMBL" id="QHKM01000004">
    <property type="protein sequence ID" value="RAK65830.1"/>
    <property type="molecule type" value="Genomic_DNA"/>
</dbReference>
<keyword evidence="3" id="KW-1185">Reference proteome</keyword>
<evidence type="ECO:0000313" key="2">
    <source>
        <dbReference type="EMBL" id="RAK65830.1"/>
    </source>
</evidence>